<sequence>MEGRELLPFPRLASYSDMMLKLQIKKHAARNGVDAGFEAADVPRSSAFNVASASPAQAQAWTTPSPSVHDATPGFGVAHEPAISQEVLDAMKEAMQHRLKQREDEFLKMVEETQAKVFEEIRNKVDAKRHRDLEDTLGDFMGRVKKQAPMAAAFPNMSKTSHRPRTMTVVAQDLAETSREAARSLMSVVVANKETRVQPESHGLAAATRGVQGPHLNACPGVLVGLLGKETAVQEPVDEPEDKPMIVDRKGKGPAIDVVYRRCSRQTTMHEVLGVAGSSSRDHVHVHHPVVASVDTDMTEAVVPDALQMQNDGLAGIATTTPIGNRRLALPGNGEQTNPVPLAVVPALPPARDYGYSPFELDLQHFFYPNQVCLDLYESVELLSRASELSRTWFEHHTPTVLQIDGHKMKYQFSLHGEMMYNGLDAWVRGWNDRERSMMQRVDIPNWRGLLPHDDVLRIENIDTDNARVVLIAMLSTPKLGFPLCMCRLLLFPLWLANDWSLYAFDMELTRVTVMDPLYTQVGSPVYKRKHGATVRMLLKGLKILGTILFGGWEMDISKWTVRYNIDMHIACGSGESPGYIAHYADNFNAYELEEAVPEVGLPLRRKRMLYETIACSGNTAPHPGFMEEVEVEE</sequence>
<dbReference type="Gramene" id="TuG1812S0003477200.01.T01">
    <property type="protein sequence ID" value="TuG1812S0003477200.01.T01"/>
    <property type="gene ID" value="TuG1812S0003477200.01"/>
</dbReference>
<keyword evidence="3" id="KW-1185">Reference proteome</keyword>
<name>A0A8R7VIF5_TRIUA</name>
<dbReference type="Gramene" id="TuG1812G0700005185.01.T01">
    <property type="protein sequence ID" value="TuG1812G0700005185.01.T01"/>
    <property type="gene ID" value="TuG1812G0700005185.01"/>
</dbReference>
<proteinExistence type="predicted"/>
<evidence type="ECO:0000313" key="1">
    <source>
        <dbReference type="EnsemblPlants" id="TuG1812G0700005185.01.T01"/>
    </source>
</evidence>
<evidence type="ECO:0000313" key="2">
    <source>
        <dbReference type="EnsemblPlants" id="TuG1812S0003477200.01.T01"/>
    </source>
</evidence>
<evidence type="ECO:0000313" key="3">
    <source>
        <dbReference type="Proteomes" id="UP000015106"/>
    </source>
</evidence>
<protein>
    <submittedName>
        <fullName evidence="2">Uncharacterized protein</fullName>
    </submittedName>
</protein>
<dbReference type="EnsemblPlants" id="TuG1812G0700005185.01.T01">
    <property type="protein sequence ID" value="TuG1812G0700005185.01.T01"/>
    <property type="gene ID" value="TuG1812G0700005185.01"/>
</dbReference>
<dbReference type="AlphaFoldDB" id="A0A8R7VIF5"/>
<organism evidence="2 3">
    <name type="scientific">Triticum urartu</name>
    <name type="common">Red wild einkorn</name>
    <name type="synonym">Crithodium urartu</name>
    <dbReference type="NCBI Taxonomy" id="4572"/>
    <lineage>
        <taxon>Eukaryota</taxon>
        <taxon>Viridiplantae</taxon>
        <taxon>Streptophyta</taxon>
        <taxon>Embryophyta</taxon>
        <taxon>Tracheophyta</taxon>
        <taxon>Spermatophyta</taxon>
        <taxon>Magnoliopsida</taxon>
        <taxon>Liliopsida</taxon>
        <taxon>Poales</taxon>
        <taxon>Poaceae</taxon>
        <taxon>BOP clade</taxon>
        <taxon>Pooideae</taxon>
        <taxon>Triticodae</taxon>
        <taxon>Triticeae</taxon>
        <taxon>Triticinae</taxon>
        <taxon>Triticum</taxon>
    </lineage>
</organism>
<reference evidence="2" key="3">
    <citation type="submission" date="2022-06" db="UniProtKB">
        <authorList>
            <consortium name="EnsemblPlants"/>
        </authorList>
    </citation>
    <scope>IDENTIFICATION</scope>
</reference>
<dbReference type="Proteomes" id="UP000015106">
    <property type="component" value="Chromosome 7"/>
</dbReference>
<reference evidence="3" key="1">
    <citation type="journal article" date="2013" name="Nature">
        <title>Draft genome of the wheat A-genome progenitor Triticum urartu.</title>
        <authorList>
            <person name="Ling H.Q."/>
            <person name="Zhao S."/>
            <person name="Liu D."/>
            <person name="Wang J."/>
            <person name="Sun H."/>
            <person name="Zhang C."/>
            <person name="Fan H."/>
            <person name="Li D."/>
            <person name="Dong L."/>
            <person name="Tao Y."/>
            <person name="Gao C."/>
            <person name="Wu H."/>
            <person name="Li Y."/>
            <person name="Cui Y."/>
            <person name="Guo X."/>
            <person name="Zheng S."/>
            <person name="Wang B."/>
            <person name="Yu K."/>
            <person name="Liang Q."/>
            <person name="Yang W."/>
            <person name="Lou X."/>
            <person name="Chen J."/>
            <person name="Feng M."/>
            <person name="Jian J."/>
            <person name="Zhang X."/>
            <person name="Luo G."/>
            <person name="Jiang Y."/>
            <person name="Liu J."/>
            <person name="Wang Z."/>
            <person name="Sha Y."/>
            <person name="Zhang B."/>
            <person name="Wu H."/>
            <person name="Tang D."/>
            <person name="Shen Q."/>
            <person name="Xue P."/>
            <person name="Zou S."/>
            <person name="Wang X."/>
            <person name="Liu X."/>
            <person name="Wang F."/>
            <person name="Yang Y."/>
            <person name="An X."/>
            <person name="Dong Z."/>
            <person name="Zhang K."/>
            <person name="Zhang X."/>
            <person name="Luo M.C."/>
            <person name="Dvorak J."/>
            <person name="Tong Y."/>
            <person name="Wang J."/>
            <person name="Yang H."/>
            <person name="Li Z."/>
            <person name="Wang D."/>
            <person name="Zhang A."/>
            <person name="Wang J."/>
        </authorList>
    </citation>
    <scope>NUCLEOTIDE SEQUENCE</scope>
    <source>
        <strain evidence="3">cv. G1812</strain>
    </source>
</reference>
<dbReference type="EnsemblPlants" id="TuG1812S0003477200.01.T01">
    <property type="protein sequence ID" value="TuG1812S0003477200.01.T01"/>
    <property type="gene ID" value="TuG1812S0003477200.01"/>
</dbReference>
<reference evidence="1" key="2">
    <citation type="submission" date="2018-03" db="EMBL/GenBank/DDBJ databases">
        <title>The Triticum urartu genome reveals the dynamic nature of wheat genome evolution.</title>
        <authorList>
            <person name="Ling H."/>
            <person name="Ma B."/>
            <person name="Shi X."/>
            <person name="Liu H."/>
            <person name="Dong L."/>
            <person name="Sun H."/>
            <person name="Cao Y."/>
            <person name="Gao Q."/>
            <person name="Zheng S."/>
            <person name="Li Y."/>
            <person name="Yu Y."/>
            <person name="Du H."/>
            <person name="Qi M."/>
            <person name="Li Y."/>
            <person name="Yu H."/>
            <person name="Cui Y."/>
            <person name="Wang N."/>
            <person name="Chen C."/>
            <person name="Wu H."/>
            <person name="Zhao Y."/>
            <person name="Zhang J."/>
            <person name="Li Y."/>
            <person name="Zhou W."/>
            <person name="Zhang B."/>
            <person name="Hu W."/>
            <person name="Eijk M."/>
            <person name="Tang J."/>
            <person name="Witsenboer H."/>
            <person name="Zhao S."/>
            <person name="Li Z."/>
            <person name="Zhang A."/>
            <person name="Wang D."/>
            <person name="Liang C."/>
        </authorList>
    </citation>
    <scope>NUCLEOTIDE SEQUENCE [LARGE SCALE GENOMIC DNA]</scope>
    <source>
        <strain evidence="1">cv. G1812</strain>
    </source>
</reference>
<accession>A0A8R7VIF5</accession>